<gene>
    <name evidence="2" type="ORF">METZ01_LOCUS374694</name>
</gene>
<name>A0A382TIA0_9ZZZZ</name>
<keyword evidence="1" id="KW-0472">Membrane</keyword>
<feature type="transmembrane region" description="Helical" evidence="1">
    <location>
        <begin position="6"/>
        <end position="28"/>
    </location>
</feature>
<dbReference type="AlphaFoldDB" id="A0A382TIA0"/>
<keyword evidence="1" id="KW-1133">Transmembrane helix</keyword>
<accession>A0A382TIA0</accession>
<dbReference type="EMBL" id="UINC01136834">
    <property type="protein sequence ID" value="SVD21840.1"/>
    <property type="molecule type" value="Genomic_DNA"/>
</dbReference>
<evidence type="ECO:0000313" key="2">
    <source>
        <dbReference type="EMBL" id="SVD21840.1"/>
    </source>
</evidence>
<dbReference type="Gene3D" id="3.40.50.1110">
    <property type="entry name" value="SGNH hydrolase"/>
    <property type="match status" value="1"/>
</dbReference>
<sequence length="274" mass="30883">MGEPVLMILIGGIIALLFGGFVLPMIFLQQYKPELQQSFDLLIEVTSGSAPFSTLHNTGIGPGLIYCPHPFTNWSLNPGYLNSEKQIEHTREGFRKTEASDSIKEILIRKPSAKKIVCVGGSSTYCTELEGYQRSWPAKLREKMEGNDFSVFNFGVGGWGTIASLTRCLTWLPVINPDVVVFYQAKNDLTPLMNGNQVESECYPDYQNLMVQFSQELTPKWTKALYHIPFFKLFAIHAMPKDLSCVYSKLSPDSGGLERWDETLQKGYVFRVET</sequence>
<proteinExistence type="predicted"/>
<protein>
    <recommendedName>
        <fullName evidence="3">SGNH hydrolase-type esterase domain-containing protein</fullName>
    </recommendedName>
</protein>
<keyword evidence="1" id="KW-0812">Transmembrane</keyword>
<evidence type="ECO:0000256" key="1">
    <source>
        <dbReference type="SAM" id="Phobius"/>
    </source>
</evidence>
<dbReference type="InterPro" id="IPR036514">
    <property type="entry name" value="SGNH_hydro_sf"/>
</dbReference>
<dbReference type="CDD" id="cd00229">
    <property type="entry name" value="SGNH_hydrolase"/>
    <property type="match status" value="1"/>
</dbReference>
<dbReference type="SUPFAM" id="SSF52266">
    <property type="entry name" value="SGNH hydrolase"/>
    <property type="match status" value="1"/>
</dbReference>
<feature type="non-terminal residue" evidence="2">
    <location>
        <position position="274"/>
    </location>
</feature>
<evidence type="ECO:0008006" key="3">
    <source>
        <dbReference type="Google" id="ProtNLM"/>
    </source>
</evidence>
<reference evidence="2" key="1">
    <citation type="submission" date="2018-05" db="EMBL/GenBank/DDBJ databases">
        <authorList>
            <person name="Lanie J.A."/>
            <person name="Ng W.-L."/>
            <person name="Kazmierczak K.M."/>
            <person name="Andrzejewski T.M."/>
            <person name="Davidsen T.M."/>
            <person name="Wayne K.J."/>
            <person name="Tettelin H."/>
            <person name="Glass J.I."/>
            <person name="Rusch D."/>
            <person name="Podicherti R."/>
            <person name="Tsui H.-C.T."/>
            <person name="Winkler M.E."/>
        </authorList>
    </citation>
    <scope>NUCLEOTIDE SEQUENCE</scope>
</reference>
<organism evidence="2">
    <name type="scientific">marine metagenome</name>
    <dbReference type="NCBI Taxonomy" id="408172"/>
    <lineage>
        <taxon>unclassified sequences</taxon>
        <taxon>metagenomes</taxon>
        <taxon>ecological metagenomes</taxon>
    </lineage>
</organism>